<proteinExistence type="predicted"/>
<dbReference type="InterPro" id="IPR029058">
    <property type="entry name" value="AB_hydrolase_fold"/>
</dbReference>
<keyword evidence="2" id="KW-0808">Transferase</keyword>
<dbReference type="GO" id="GO:0016787">
    <property type="term" value="F:hydrolase activity"/>
    <property type="evidence" value="ECO:0007669"/>
    <property type="project" value="UniProtKB-KW"/>
</dbReference>
<evidence type="ECO:0000259" key="1">
    <source>
        <dbReference type="Pfam" id="PF00561"/>
    </source>
</evidence>
<dbReference type="InterPro" id="IPR000639">
    <property type="entry name" value="Epox_hydrolase-like"/>
</dbReference>
<name>A0A1R4GC35_9MICO</name>
<dbReference type="Proteomes" id="UP000195787">
    <property type="component" value="Unassembled WGS sequence"/>
</dbReference>
<dbReference type="OrthoDB" id="5902829at2"/>
<organism evidence="2 3">
    <name type="scientific">Agrococcus casei LMG 22410</name>
    <dbReference type="NCBI Taxonomy" id="1255656"/>
    <lineage>
        <taxon>Bacteria</taxon>
        <taxon>Bacillati</taxon>
        <taxon>Actinomycetota</taxon>
        <taxon>Actinomycetes</taxon>
        <taxon>Micrococcales</taxon>
        <taxon>Microbacteriaceae</taxon>
        <taxon>Agrococcus</taxon>
    </lineage>
</organism>
<feature type="domain" description="AB hydrolase-1" evidence="1">
    <location>
        <begin position="31"/>
        <end position="275"/>
    </location>
</feature>
<dbReference type="Gene3D" id="3.40.50.1820">
    <property type="entry name" value="alpha/beta hydrolase"/>
    <property type="match status" value="1"/>
</dbReference>
<keyword evidence="2" id="KW-0378">Hydrolase</keyword>
<keyword evidence="2" id="KW-0012">Acyltransferase</keyword>
<dbReference type="PANTHER" id="PTHR43798">
    <property type="entry name" value="MONOACYLGLYCEROL LIPASE"/>
    <property type="match status" value="1"/>
</dbReference>
<dbReference type="EMBL" id="FUHU01000043">
    <property type="protein sequence ID" value="SJM65781.1"/>
    <property type="molecule type" value="Genomic_DNA"/>
</dbReference>
<dbReference type="AlphaFoldDB" id="A0A1R4GC35"/>
<dbReference type="GeneID" id="303173687"/>
<dbReference type="PRINTS" id="PR00111">
    <property type="entry name" value="ABHYDROLASE"/>
</dbReference>
<evidence type="ECO:0000313" key="2">
    <source>
        <dbReference type="EMBL" id="SJM65781.1"/>
    </source>
</evidence>
<dbReference type="InterPro" id="IPR050266">
    <property type="entry name" value="AB_hydrolase_sf"/>
</dbReference>
<dbReference type="GO" id="GO:0016020">
    <property type="term" value="C:membrane"/>
    <property type="evidence" value="ECO:0007669"/>
    <property type="project" value="TreeGrafter"/>
</dbReference>
<dbReference type="InterPro" id="IPR000073">
    <property type="entry name" value="AB_hydrolase_1"/>
</dbReference>
<keyword evidence="3" id="KW-1185">Reference proteome</keyword>
<reference evidence="2 3" key="1">
    <citation type="submission" date="2017-02" db="EMBL/GenBank/DDBJ databases">
        <authorList>
            <person name="Peterson S.W."/>
        </authorList>
    </citation>
    <scope>NUCLEOTIDE SEQUENCE [LARGE SCALE GENOMIC DNA]</scope>
    <source>
        <strain evidence="2 3">LMG 22410</strain>
    </source>
</reference>
<dbReference type="GO" id="GO:0016746">
    <property type="term" value="F:acyltransferase activity"/>
    <property type="evidence" value="ECO:0007669"/>
    <property type="project" value="UniProtKB-KW"/>
</dbReference>
<evidence type="ECO:0000313" key="3">
    <source>
        <dbReference type="Proteomes" id="UP000195787"/>
    </source>
</evidence>
<protein>
    <submittedName>
        <fullName evidence="2">Similar to hydrolase or acyltransferase (Alpha/beta hydrolase superfamily)</fullName>
    </submittedName>
</protein>
<dbReference type="RefSeq" id="WP_086992552.1">
    <property type="nucleotide sequence ID" value="NZ_FUHU01000043.1"/>
</dbReference>
<dbReference type="SUPFAM" id="SSF53474">
    <property type="entry name" value="alpha/beta-Hydrolases"/>
    <property type="match status" value="1"/>
</dbReference>
<gene>
    <name evidence="2" type="ORF">CZ674_10760</name>
</gene>
<dbReference type="Pfam" id="PF00561">
    <property type="entry name" value="Abhydrolase_1"/>
    <property type="match status" value="1"/>
</dbReference>
<dbReference type="PRINTS" id="PR00412">
    <property type="entry name" value="EPOXHYDRLASE"/>
</dbReference>
<sequence length="293" mass="32377">MKPDRKTCTLEWGEVSYLEWKPLSAPRGQDVLLLHGGGVDSAHLSWAPLGRDLARKGYRVIAPDAPGYGGSDAAPWPVTQRRLDEFVGEFVAALELDRYVLGGLSMGGGMALGHTLEHPEQVRALMLFASYGLSDYQFDSPISSALQTVTWATVRSGLLDAVQRGYAKRRSWMERSLHGAIRDPERITDALVDEVMQEAEKGTAFTAFTQWQRDQILWNRMATNHLDRLSEIDLPVLIVQGGRDSAVPVSSARAAAARLSDAQLLLIDDAGHWIQRDQPEEVGRTVIEFVQGN</sequence>
<dbReference type="PANTHER" id="PTHR43798:SF33">
    <property type="entry name" value="HYDROLASE, PUTATIVE (AFU_ORTHOLOGUE AFUA_2G14860)-RELATED"/>
    <property type="match status" value="1"/>
</dbReference>
<accession>A0A1R4GC35</accession>